<proteinExistence type="predicted"/>
<name>A0AA50KIH8_9GAMM</name>
<dbReference type="GO" id="GO:0022857">
    <property type="term" value="F:transmembrane transporter activity"/>
    <property type="evidence" value="ECO:0007669"/>
    <property type="project" value="TreeGrafter"/>
</dbReference>
<evidence type="ECO:0000256" key="5">
    <source>
        <dbReference type="ARBA" id="ARBA00023136"/>
    </source>
</evidence>
<comment type="subcellular location">
    <subcellularLocation>
        <location evidence="1">Membrane</location>
        <topology evidence="1">Multi-pass membrane protein</topology>
    </subcellularLocation>
</comment>
<sequence>MKRFIGVKQLAFFSALLIATLLALFPLSQHPAVFSYSAGVVLVTLMFWSTGFFPPFMAGLIFFALATIFKLIEPSILFSGFGSTAVWLIISGFVIGSAITQSGLSRRMASLIAPILTSSYPRLIAGLVFSAVLLGFVMPSSVGRAVVMVPIGMALAEQVGFARGSHGRIGIATALALACNMPSFAVLPANIPNMILAGSSENLFNIHFGYTEYLLLHFPILGLLKSILIVALVIFLFPAKIDKNQPERVIEKEAYNLGMQKKVALLLAITLLFWVTDSLHGINPAWVGLTTAILLLLPKWGVLEPKSFNSSVDLSTVIFVAAALGLGALVNHSGLGTALGQLFSEWLPLQQGASFLNFMSLSLIATLTGLVATVPGVPTVLSPMAADFANATGFSTPAVLMTQVIGFSTVIFPYQVAPLILAMQLSQEPLTKLLRITLPLAAITLVALMPLDYLWWLWLGWIN</sequence>
<evidence type="ECO:0000256" key="3">
    <source>
        <dbReference type="ARBA" id="ARBA00022692"/>
    </source>
</evidence>
<dbReference type="GeneID" id="301339695"/>
<feature type="transmembrane region" description="Helical" evidence="6">
    <location>
        <begin position="215"/>
        <end position="237"/>
    </location>
</feature>
<dbReference type="Proteomes" id="UP001236800">
    <property type="component" value="Chromosome"/>
</dbReference>
<evidence type="ECO:0000256" key="1">
    <source>
        <dbReference type="ARBA" id="ARBA00004141"/>
    </source>
</evidence>
<dbReference type="EMBL" id="CP132914">
    <property type="protein sequence ID" value="WMB75076.1"/>
    <property type="molecule type" value="Genomic_DNA"/>
</dbReference>
<evidence type="ECO:0000259" key="7">
    <source>
        <dbReference type="Pfam" id="PF03600"/>
    </source>
</evidence>
<reference evidence="8" key="1">
    <citation type="submission" date="2023-08" db="EMBL/GenBank/DDBJ databases">
        <title>Complete genome sequence of Shewanella oncorhynchi Z-P2, a siderophore putrebactin-producing bacterium.</title>
        <authorList>
            <person name="Zhang Y."/>
        </authorList>
    </citation>
    <scope>NUCLEOTIDE SEQUENCE</scope>
    <source>
        <strain evidence="8">Z-P2</strain>
    </source>
</reference>
<feature type="transmembrane region" description="Helical" evidence="6">
    <location>
        <begin position="76"/>
        <end position="99"/>
    </location>
</feature>
<feature type="transmembrane region" description="Helical" evidence="6">
    <location>
        <begin position="317"/>
        <end position="343"/>
    </location>
</feature>
<dbReference type="InterPro" id="IPR004680">
    <property type="entry name" value="Cit_transptr-like_dom"/>
</dbReference>
<feature type="transmembrane region" description="Helical" evidence="6">
    <location>
        <begin position="355"/>
        <end position="378"/>
    </location>
</feature>
<feature type="domain" description="Citrate transporter-like" evidence="7">
    <location>
        <begin position="46"/>
        <end position="399"/>
    </location>
</feature>
<dbReference type="GO" id="GO:0005886">
    <property type="term" value="C:plasma membrane"/>
    <property type="evidence" value="ECO:0007669"/>
    <property type="project" value="TreeGrafter"/>
</dbReference>
<dbReference type="Pfam" id="PF03600">
    <property type="entry name" value="CitMHS"/>
    <property type="match status" value="1"/>
</dbReference>
<keyword evidence="2" id="KW-0813">Transport</keyword>
<keyword evidence="4 6" id="KW-1133">Transmembrane helix</keyword>
<keyword evidence="5 6" id="KW-0472">Membrane</keyword>
<gene>
    <name evidence="8" type="ORF">RA178_10890</name>
</gene>
<feature type="transmembrane region" description="Helical" evidence="6">
    <location>
        <begin position="119"/>
        <end position="138"/>
    </location>
</feature>
<dbReference type="RefSeq" id="WP_306685339.1">
    <property type="nucleotide sequence ID" value="NZ_CP132914.1"/>
</dbReference>
<evidence type="ECO:0000256" key="2">
    <source>
        <dbReference type="ARBA" id="ARBA00022448"/>
    </source>
</evidence>
<evidence type="ECO:0000313" key="8">
    <source>
        <dbReference type="EMBL" id="WMB75076.1"/>
    </source>
</evidence>
<dbReference type="AlphaFoldDB" id="A0AA50KIH8"/>
<evidence type="ECO:0000256" key="6">
    <source>
        <dbReference type="SAM" id="Phobius"/>
    </source>
</evidence>
<feature type="transmembrane region" description="Helical" evidence="6">
    <location>
        <begin position="47"/>
        <end position="69"/>
    </location>
</feature>
<feature type="transmembrane region" description="Helical" evidence="6">
    <location>
        <begin position="433"/>
        <end position="458"/>
    </location>
</feature>
<protein>
    <submittedName>
        <fullName evidence="8">SLC13 family permease</fullName>
    </submittedName>
</protein>
<dbReference type="PANTHER" id="PTHR10283">
    <property type="entry name" value="SOLUTE CARRIER FAMILY 13 MEMBER"/>
    <property type="match status" value="1"/>
</dbReference>
<accession>A0AA50KIH8</accession>
<evidence type="ECO:0000256" key="4">
    <source>
        <dbReference type="ARBA" id="ARBA00022989"/>
    </source>
</evidence>
<feature type="transmembrane region" description="Helical" evidence="6">
    <location>
        <begin position="398"/>
        <end position="421"/>
    </location>
</feature>
<keyword evidence="3 6" id="KW-0812">Transmembrane</keyword>
<dbReference type="KEGG" id="sog:RA178_10890"/>
<feature type="transmembrane region" description="Helical" evidence="6">
    <location>
        <begin position="264"/>
        <end position="297"/>
    </location>
</feature>
<feature type="transmembrane region" description="Helical" evidence="6">
    <location>
        <begin position="171"/>
        <end position="195"/>
    </location>
</feature>
<organism evidence="8">
    <name type="scientific">Shewanella oncorhynchi</name>
    <dbReference type="NCBI Taxonomy" id="2726434"/>
    <lineage>
        <taxon>Bacteria</taxon>
        <taxon>Pseudomonadati</taxon>
        <taxon>Pseudomonadota</taxon>
        <taxon>Gammaproteobacteria</taxon>
        <taxon>Alteromonadales</taxon>
        <taxon>Shewanellaceae</taxon>
        <taxon>Shewanella</taxon>
    </lineage>
</organism>